<dbReference type="SUPFAM" id="SSF56784">
    <property type="entry name" value="HAD-like"/>
    <property type="match status" value="1"/>
</dbReference>
<dbReference type="EMBL" id="VCDN01000037">
    <property type="protein sequence ID" value="MDX7987657.1"/>
    <property type="molecule type" value="Genomic_DNA"/>
</dbReference>
<accession>A0ABU4SA25</accession>
<dbReference type="SFLD" id="SFLDS00003">
    <property type="entry name" value="Haloacid_Dehalogenase"/>
    <property type="match status" value="1"/>
</dbReference>
<dbReference type="InterPro" id="IPR041492">
    <property type="entry name" value="HAD_2"/>
</dbReference>
<protein>
    <submittedName>
        <fullName evidence="5">HAD family hydrolase</fullName>
    </submittedName>
</protein>
<evidence type="ECO:0000256" key="3">
    <source>
        <dbReference type="ARBA" id="ARBA00022723"/>
    </source>
</evidence>
<reference evidence="6" key="1">
    <citation type="journal article" date="2024" name="Toxins">
        <title>Genome Sequence Analysis of Native Xenorhabdus Strains Isolated from Entomopathogenic Nematodes in Argentina.</title>
        <authorList>
            <person name="Palma L."/>
            <person name="Frizzo L."/>
            <person name="Kaiser S."/>
            <person name="Berry C."/>
            <person name="Caballero P."/>
            <person name="Bode H.B."/>
            <person name="Del Valle E.E."/>
        </authorList>
    </citation>
    <scope>NUCLEOTIDE SEQUENCE [LARGE SCALE GENOMIC DNA]</scope>
    <source>
        <strain evidence="6">12</strain>
    </source>
</reference>
<dbReference type="PANTHER" id="PTHR46193">
    <property type="entry name" value="6-PHOSPHOGLUCONATE PHOSPHATASE"/>
    <property type="match status" value="1"/>
</dbReference>
<evidence type="ECO:0000256" key="1">
    <source>
        <dbReference type="ARBA" id="ARBA00001946"/>
    </source>
</evidence>
<evidence type="ECO:0000313" key="5">
    <source>
        <dbReference type="EMBL" id="MDX7987657.1"/>
    </source>
</evidence>
<organism evidence="5 6">
    <name type="scientific">Xenorhabdus santafensis</name>
    <dbReference type="NCBI Taxonomy" id="2582833"/>
    <lineage>
        <taxon>Bacteria</taxon>
        <taxon>Pseudomonadati</taxon>
        <taxon>Pseudomonadota</taxon>
        <taxon>Gammaproteobacteria</taxon>
        <taxon>Enterobacterales</taxon>
        <taxon>Morganellaceae</taxon>
        <taxon>Xenorhabdus</taxon>
    </lineage>
</organism>
<dbReference type="InterPro" id="IPR023198">
    <property type="entry name" value="PGP-like_dom2"/>
</dbReference>
<name>A0ABU4SA25_9GAMM</name>
<dbReference type="Proteomes" id="UP001271890">
    <property type="component" value="Unassembled WGS sequence"/>
</dbReference>
<dbReference type="Gene3D" id="1.10.150.240">
    <property type="entry name" value="Putative phosphatase, domain 2"/>
    <property type="match status" value="1"/>
</dbReference>
<dbReference type="Pfam" id="PF13419">
    <property type="entry name" value="HAD_2"/>
    <property type="match status" value="1"/>
</dbReference>
<dbReference type="PANTHER" id="PTHR46193:SF10">
    <property type="entry name" value="6-PHOSPHOGLUCONATE PHOSPHATASE"/>
    <property type="match status" value="1"/>
</dbReference>
<dbReference type="InterPro" id="IPR036412">
    <property type="entry name" value="HAD-like_sf"/>
</dbReference>
<keyword evidence="5" id="KW-0378">Hydrolase</keyword>
<keyword evidence="4" id="KW-0460">Magnesium</keyword>
<sequence>MKLIIFDCDGTLVYSEHLCNLALHEELRLLGLESDPTTLLKSYRGMKLAKIIESLEQQYRTIFPKDFEPKYRSRMNSMLATNLKPNKGVKELLESLNISFCVASSAPMEKILLSLRVTGLLNYFKENIFSSYDINSWKPEPGIFLHAAQSMNTDPADCLVVEDSYVGIEAAFNANMKSAYYNPSSTMEPKFNAIQISSMPEVLNIIQAGKKSVTR</sequence>
<evidence type="ECO:0000313" key="6">
    <source>
        <dbReference type="Proteomes" id="UP001271890"/>
    </source>
</evidence>
<evidence type="ECO:0000256" key="4">
    <source>
        <dbReference type="ARBA" id="ARBA00022842"/>
    </source>
</evidence>
<evidence type="ECO:0000256" key="2">
    <source>
        <dbReference type="ARBA" id="ARBA00006171"/>
    </source>
</evidence>
<dbReference type="InterPro" id="IPR023214">
    <property type="entry name" value="HAD_sf"/>
</dbReference>
<dbReference type="RefSeq" id="WP_319930083.1">
    <property type="nucleotide sequence ID" value="NZ_VCDN01000037.1"/>
</dbReference>
<proteinExistence type="inferred from homology"/>
<comment type="similarity">
    <text evidence="2">Belongs to the HAD-like hydrolase superfamily. CbbY/CbbZ/Gph/YieH family.</text>
</comment>
<dbReference type="GO" id="GO:0016787">
    <property type="term" value="F:hydrolase activity"/>
    <property type="evidence" value="ECO:0007669"/>
    <property type="project" value="UniProtKB-KW"/>
</dbReference>
<keyword evidence="6" id="KW-1185">Reference proteome</keyword>
<dbReference type="NCBIfam" id="TIGR01509">
    <property type="entry name" value="HAD-SF-IA-v3"/>
    <property type="match status" value="1"/>
</dbReference>
<keyword evidence="3" id="KW-0479">Metal-binding</keyword>
<comment type="cofactor">
    <cofactor evidence="1">
        <name>Mg(2+)</name>
        <dbReference type="ChEBI" id="CHEBI:18420"/>
    </cofactor>
</comment>
<gene>
    <name evidence="5" type="ORF">FE392_09975</name>
</gene>
<comment type="caution">
    <text evidence="5">The sequence shown here is derived from an EMBL/GenBank/DDBJ whole genome shotgun (WGS) entry which is preliminary data.</text>
</comment>
<dbReference type="InterPro" id="IPR051600">
    <property type="entry name" value="Beta-PGM-like"/>
</dbReference>
<dbReference type="Gene3D" id="3.40.50.1000">
    <property type="entry name" value="HAD superfamily/HAD-like"/>
    <property type="match status" value="1"/>
</dbReference>
<dbReference type="SFLD" id="SFLDG01129">
    <property type="entry name" value="C1.5:_HAD__Beta-PGM__Phosphata"/>
    <property type="match status" value="1"/>
</dbReference>
<dbReference type="InterPro" id="IPR006439">
    <property type="entry name" value="HAD-SF_hydro_IA"/>
</dbReference>